<organismHost>
    <name type="scientific">Lepidoptera</name>
    <name type="common">moths &amp; butterflies</name>
    <dbReference type="NCBI Taxonomy" id="7088"/>
</organismHost>
<name>A0A140HRI4_NPVLD</name>
<dbReference type="EMBL" id="KT626572">
    <property type="protein sequence ID" value="AMO27981.1"/>
    <property type="molecule type" value="Genomic_DNA"/>
</dbReference>
<sequence length="55" mass="5992">MTAKRPASVYKPTAVRSRASTTIRKWLVTPPRKVQSETARSVGGIASAENKITVH</sequence>
<evidence type="ECO:0000313" key="1">
    <source>
        <dbReference type="EMBL" id="AMO27981.1"/>
    </source>
</evidence>
<proteinExistence type="predicted"/>
<protein>
    <submittedName>
        <fullName evidence="1">Uncharacterized protein</fullName>
    </submittedName>
</protein>
<accession>A0A140HRI4</accession>
<reference evidence="1" key="1">
    <citation type="submission" date="2016-03" db="EMBL/GenBank/DDBJ databases">
        <title>Geographic isolates of Lymantria dispar multiple nucleopolyhedrovirus: Genomic analysis and biological activity against different host strains of Lymantria dispar.</title>
        <authorList>
            <person name="Harrison R.L."/>
            <person name="Rowley D.L."/>
            <person name="Keena M.A."/>
        </authorList>
    </citation>
    <scope>NUCLEOTIDE SEQUENCE</scope>
    <source>
        <strain evidence="1">Ab-a624</strain>
    </source>
</reference>
<organism evidence="1">
    <name type="scientific">Lymantria dispar multicapsid nuclear polyhedrosis virus</name>
    <name type="common">LdMNPV</name>
    <dbReference type="NCBI Taxonomy" id="10449"/>
    <lineage>
        <taxon>Viruses</taxon>
        <taxon>Viruses incertae sedis</taxon>
        <taxon>Naldaviricetes</taxon>
        <taxon>Lefavirales</taxon>
        <taxon>Baculoviridae</taxon>
        <taxon>Alphabaculovirus</taxon>
        <taxon>Alphabaculovirus lydisparis</taxon>
    </lineage>
</organism>